<comment type="caution">
    <text evidence="2">The sequence shown here is derived from an EMBL/GenBank/DDBJ whole genome shotgun (WGS) entry which is preliminary data.</text>
</comment>
<dbReference type="EMBL" id="RDRB01000002">
    <property type="protein sequence ID" value="ROU03618.1"/>
    <property type="molecule type" value="Genomic_DNA"/>
</dbReference>
<evidence type="ECO:0000313" key="3">
    <source>
        <dbReference type="Proteomes" id="UP000268016"/>
    </source>
</evidence>
<dbReference type="AlphaFoldDB" id="A0A3N2R873"/>
<sequence length="412" mass="42543">MSHSANTDTGHSGSADKERLPLLQTSGAESADQPSPLHGGNEHPLVDIPFTVTLDGRPYHGRGLSLVEAHVRGLPDPALDGQTRLVRLSFDFNGFSVSLQPKVRVIRGEDQLILRFTEPTGDHLPQLRYLLNEYISGDLVSLGQIIRSGSLGGPSGGKAGQPKPGFFGVLRRIAGTLAVLALTLALVGLAAMLLERRLLVTELEAPGLVTTSGETLRAVADGQISYLDPEAAEGEVVLALASTRGETLSVAMPCDCTAVPLGVSEGSTVLAGEPVLKLAGAGDAVVVEARVSAADLFAMQESGGAEIRLPDGSAVFGALAGDPVRAAAAAADGPTTVTLTPEPALAGARVGEVAALRVHREAGRLAAPLAEVWQDARDRAGAIRDDWIVPIFNQGSEAVSGFLAAPDPADAE</sequence>
<evidence type="ECO:0000256" key="1">
    <source>
        <dbReference type="SAM" id="Phobius"/>
    </source>
</evidence>
<reference evidence="2 3" key="1">
    <citation type="submission" date="2018-10" db="EMBL/GenBank/DDBJ databases">
        <title>Histidinibacterium lentulum gen. nov., sp. nov., a marine bacterium from the culture broth of Picochlorum sp. 122.</title>
        <authorList>
            <person name="Wang G."/>
        </authorList>
    </citation>
    <scope>NUCLEOTIDE SEQUENCE [LARGE SCALE GENOMIC DNA]</scope>
    <source>
        <strain evidence="2 3">B17</strain>
    </source>
</reference>
<dbReference type="OrthoDB" id="8394711at2"/>
<keyword evidence="1" id="KW-0472">Membrane</keyword>
<keyword evidence="3" id="KW-1185">Reference proteome</keyword>
<dbReference type="Proteomes" id="UP000268016">
    <property type="component" value="Unassembled WGS sequence"/>
</dbReference>
<protein>
    <recommendedName>
        <fullName evidence="4">Alginate biosynthesis protein Alg44</fullName>
    </recommendedName>
</protein>
<keyword evidence="1" id="KW-1133">Transmembrane helix</keyword>
<keyword evidence="1" id="KW-0812">Transmembrane</keyword>
<dbReference type="RefSeq" id="WP_123641153.1">
    <property type="nucleotide sequence ID" value="NZ_ML119082.1"/>
</dbReference>
<name>A0A3N2R873_9RHOB</name>
<proteinExistence type="predicted"/>
<organism evidence="2 3">
    <name type="scientific">Histidinibacterium lentulum</name>
    <dbReference type="NCBI Taxonomy" id="2480588"/>
    <lineage>
        <taxon>Bacteria</taxon>
        <taxon>Pseudomonadati</taxon>
        <taxon>Pseudomonadota</taxon>
        <taxon>Alphaproteobacteria</taxon>
        <taxon>Rhodobacterales</taxon>
        <taxon>Paracoccaceae</taxon>
        <taxon>Histidinibacterium</taxon>
    </lineage>
</organism>
<accession>A0A3N2R873</accession>
<gene>
    <name evidence="2" type="ORF">EAT49_04800</name>
</gene>
<feature type="transmembrane region" description="Helical" evidence="1">
    <location>
        <begin position="173"/>
        <end position="194"/>
    </location>
</feature>
<evidence type="ECO:0000313" key="2">
    <source>
        <dbReference type="EMBL" id="ROU03618.1"/>
    </source>
</evidence>
<evidence type="ECO:0008006" key="4">
    <source>
        <dbReference type="Google" id="ProtNLM"/>
    </source>
</evidence>